<evidence type="ECO:0000313" key="2">
    <source>
        <dbReference type="Proteomes" id="UP000225416"/>
    </source>
</evidence>
<protein>
    <submittedName>
        <fullName evidence="1">Uncharacterized protein</fullName>
    </submittedName>
</protein>
<gene>
    <name evidence="1" type="ORF">Joe_80</name>
</gene>
<dbReference type="EMBL" id="KX815338">
    <property type="protein sequence ID" value="APC43320.1"/>
    <property type="molecule type" value="Genomic_DNA"/>
</dbReference>
<name>A0A1J0GPC6_9CAUD</name>
<keyword evidence="2" id="KW-1185">Reference proteome</keyword>
<proteinExistence type="predicted"/>
<evidence type="ECO:0000313" key="1">
    <source>
        <dbReference type="EMBL" id="APC43320.1"/>
    </source>
</evidence>
<dbReference type="Proteomes" id="UP000225416">
    <property type="component" value="Segment"/>
</dbReference>
<accession>A0A1J0GPC6</accession>
<organism evidence="1 2">
    <name type="scientific">Streptomyces phage Joe</name>
    <dbReference type="NCBI Taxonomy" id="1913034"/>
    <lineage>
        <taxon>Viruses</taxon>
        <taxon>Duplodnaviria</taxon>
        <taxon>Heunggongvirae</taxon>
        <taxon>Uroviricota</taxon>
        <taxon>Caudoviricetes</taxon>
        <taxon>Arquatrovirinae</taxon>
        <taxon>Camvirus</taxon>
        <taxon>Camvirus joe</taxon>
    </lineage>
</organism>
<sequence>MMTPRSHCHSLITVIVGVLGLNQVRGLDHSPYRHPWGVSQPTDQVGTSYP</sequence>
<reference evidence="1 2" key="1">
    <citation type="submission" date="2016-09" db="EMBL/GenBank/DDBJ databases">
        <title>DNA sequence of the Streptomyces Phage Joe and characterization of phiJoe genome integration and excision.</title>
        <authorList>
            <person name="Fogg P.C.M."/>
            <person name="Haley J.A."/>
            <person name="Margaret S.C.M."/>
        </authorList>
    </citation>
    <scope>NUCLEOTIDE SEQUENCE [LARGE SCALE GENOMIC DNA]</scope>
</reference>